<dbReference type="GO" id="GO:0006105">
    <property type="term" value="P:succinate metabolic process"/>
    <property type="evidence" value="ECO:0007669"/>
    <property type="project" value="TreeGrafter"/>
</dbReference>
<evidence type="ECO:0000313" key="7">
    <source>
        <dbReference type="EMBL" id="KAF7305671.1"/>
    </source>
</evidence>
<evidence type="ECO:0000256" key="5">
    <source>
        <dbReference type="ARBA" id="ARBA00023186"/>
    </source>
</evidence>
<evidence type="ECO:0000256" key="1">
    <source>
        <dbReference type="ARBA" id="ARBA00004305"/>
    </source>
</evidence>
<dbReference type="Proteomes" id="UP000613580">
    <property type="component" value="Unassembled WGS sequence"/>
</dbReference>
<comment type="subunit">
    <text evidence="6">Interacts with the iron-sulfur protein subunit within the SDH catalytic dimer.</text>
</comment>
<dbReference type="CDD" id="cd20270">
    <property type="entry name" value="Complex1_LYR_SDHAF3_LYRM10"/>
    <property type="match status" value="1"/>
</dbReference>
<dbReference type="Pfam" id="PF13233">
    <property type="entry name" value="Complex1_LYR_2"/>
    <property type="match status" value="1"/>
</dbReference>
<reference evidence="7" key="1">
    <citation type="submission" date="2020-05" db="EMBL/GenBank/DDBJ databases">
        <title>Mycena genomes resolve the evolution of fungal bioluminescence.</title>
        <authorList>
            <person name="Tsai I.J."/>
        </authorList>
    </citation>
    <scope>NUCLEOTIDE SEQUENCE</scope>
    <source>
        <strain evidence="7">110903Hualien_Pintung</strain>
    </source>
</reference>
<keyword evidence="4 6" id="KW-0496">Mitochondrion</keyword>
<sequence>MRASLTRLAENLSKQPLNAQHVQAALLPPKPLFRRILRAHRELAADLRYMGDGYVKAGTTFVLPPPLYVPECKNLVEFHRHQAVTNPVHVMGFLAQWKMYLDTLPRGEGSRDWRGQKLDATVFEKMSKEQLGQLHELMHAAKDVWKNPPPDAGSASDPPP</sequence>
<evidence type="ECO:0000256" key="2">
    <source>
        <dbReference type="ARBA" id="ARBA00006020"/>
    </source>
</evidence>
<protein>
    <recommendedName>
        <fullName evidence="6">Succinate dehydrogenase assembly factor 3</fullName>
        <shortName evidence="6">SDH assembly factor 3</shortName>
        <shortName evidence="6">SDHAF3</shortName>
    </recommendedName>
</protein>
<comment type="caution">
    <text evidence="7">The sequence shown here is derived from an EMBL/GenBank/DDBJ whole genome shotgun (WGS) entry which is preliminary data.</text>
</comment>
<dbReference type="PANTHER" id="PTHR13137:SF6">
    <property type="entry name" value="SUCCINATE DEHYDROGENASE ASSEMBLY FACTOR 3, MITOCHONDRIAL"/>
    <property type="match status" value="1"/>
</dbReference>
<dbReference type="GO" id="GO:0005758">
    <property type="term" value="C:mitochondrial intermembrane space"/>
    <property type="evidence" value="ECO:0007669"/>
    <property type="project" value="TreeGrafter"/>
</dbReference>
<evidence type="ECO:0000256" key="3">
    <source>
        <dbReference type="ARBA" id="ARBA00022946"/>
    </source>
</evidence>
<dbReference type="GO" id="GO:0034553">
    <property type="term" value="P:mitochondrial respiratory chain complex II assembly"/>
    <property type="evidence" value="ECO:0007669"/>
    <property type="project" value="UniProtKB-UniRule"/>
</dbReference>
<comment type="similarity">
    <text evidence="2 6">Belongs to the complex I LYR family. SDHAF3 subfamily.</text>
</comment>
<evidence type="ECO:0000256" key="6">
    <source>
        <dbReference type="RuleBase" id="RU368039"/>
    </source>
</evidence>
<dbReference type="AlphaFoldDB" id="A0A8H6W7D3"/>
<dbReference type="OrthoDB" id="278329at2759"/>
<comment type="function">
    <text evidence="6">Plays an essential role in the assembly of succinate dehydrogenase (SDH), an enzyme complex (also referred to as respiratory complex II) that is a component of both the tricarboxylic acid (TCA) cycle and the mitochondrial electron transport chain, and which couples the oxidation of succinate to fumarate with the reduction of ubiquinone (coenzyme Q) to ubiquinol. Promotes maturation of the iron-sulfur protein subunit of the SDH catalytic dimer, protecting it from the deleterious effects of oxidants. May act together with SDHAF1.</text>
</comment>
<comment type="subcellular location">
    <subcellularLocation>
        <location evidence="1 6">Mitochondrion matrix</location>
    </subcellularLocation>
</comment>
<proteinExistence type="inferred from homology"/>
<keyword evidence="5 6" id="KW-0143">Chaperone</keyword>
<accession>A0A8H6W7D3</accession>
<gene>
    <name evidence="7" type="ORF">HMN09_00820800</name>
</gene>
<dbReference type="EMBL" id="JACAZE010000010">
    <property type="protein sequence ID" value="KAF7305671.1"/>
    <property type="molecule type" value="Genomic_DNA"/>
</dbReference>
<organism evidence="7 8">
    <name type="scientific">Mycena chlorophos</name>
    <name type="common">Agaric fungus</name>
    <name type="synonym">Agaricus chlorophos</name>
    <dbReference type="NCBI Taxonomy" id="658473"/>
    <lineage>
        <taxon>Eukaryota</taxon>
        <taxon>Fungi</taxon>
        <taxon>Dikarya</taxon>
        <taxon>Basidiomycota</taxon>
        <taxon>Agaricomycotina</taxon>
        <taxon>Agaricomycetes</taxon>
        <taxon>Agaricomycetidae</taxon>
        <taxon>Agaricales</taxon>
        <taxon>Marasmiineae</taxon>
        <taxon>Mycenaceae</taxon>
        <taxon>Mycena</taxon>
    </lineage>
</organism>
<evidence type="ECO:0000256" key="4">
    <source>
        <dbReference type="ARBA" id="ARBA00023128"/>
    </source>
</evidence>
<keyword evidence="8" id="KW-1185">Reference proteome</keyword>
<name>A0A8H6W7D3_MYCCL</name>
<dbReference type="InterPro" id="IPR008381">
    <property type="entry name" value="SDHAF3/Sdh7"/>
</dbReference>
<keyword evidence="3" id="KW-0809">Transit peptide</keyword>
<dbReference type="GO" id="GO:0005759">
    <property type="term" value="C:mitochondrial matrix"/>
    <property type="evidence" value="ECO:0007669"/>
    <property type="project" value="UniProtKB-SubCell"/>
</dbReference>
<dbReference type="PANTHER" id="PTHR13137">
    <property type="entry name" value="DC11 ACN9 HOMOLOG"/>
    <property type="match status" value="1"/>
</dbReference>
<evidence type="ECO:0000313" key="8">
    <source>
        <dbReference type="Proteomes" id="UP000613580"/>
    </source>
</evidence>